<name>A0A2Z7C4P5_9LAMI</name>
<gene>
    <name evidence="2" type="ORF">F511_33645</name>
</gene>
<proteinExistence type="predicted"/>
<keyword evidence="3" id="KW-1185">Reference proteome</keyword>
<dbReference type="EMBL" id="KV001012">
    <property type="protein sequence ID" value="KZV39410.1"/>
    <property type="molecule type" value="Genomic_DNA"/>
</dbReference>
<organism evidence="2 3">
    <name type="scientific">Dorcoceras hygrometricum</name>
    <dbReference type="NCBI Taxonomy" id="472368"/>
    <lineage>
        <taxon>Eukaryota</taxon>
        <taxon>Viridiplantae</taxon>
        <taxon>Streptophyta</taxon>
        <taxon>Embryophyta</taxon>
        <taxon>Tracheophyta</taxon>
        <taxon>Spermatophyta</taxon>
        <taxon>Magnoliopsida</taxon>
        <taxon>eudicotyledons</taxon>
        <taxon>Gunneridae</taxon>
        <taxon>Pentapetalae</taxon>
        <taxon>asterids</taxon>
        <taxon>lamiids</taxon>
        <taxon>Lamiales</taxon>
        <taxon>Gesneriaceae</taxon>
        <taxon>Didymocarpoideae</taxon>
        <taxon>Trichosporeae</taxon>
        <taxon>Loxocarpinae</taxon>
        <taxon>Dorcoceras</taxon>
    </lineage>
</organism>
<evidence type="ECO:0000313" key="2">
    <source>
        <dbReference type="EMBL" id="KZV39410.1"/>
    </source>
</evidence>
<dbReference type="Proteomes" id="UP000250235">
    <property type="component" value="Unassembled WGS sequence"/>
</dbReference>
<dbReference type="OrthoDB" id="1744372at2759"/>
<feature type="region of interest" description="Disordered" evidence="1">
    <location>
        <begin position="41"/>
        <end position="71"/>
    </location>
</feature>
<evidence type="ECO:0000256" key="1">
    <source>
        <dbReference type="SAM" id="MobiDB-lite"/>
    </source>
</evidence>
<accession>A0A2Z7C4P5</accession>
<dbReference type="AlphaFoldDB" id="A0A2Z7C4P5"/>
<protein>
    <submittedName>
        <fullName evidence="2">Uncharacterized protein</fullName>
    </submittedName>
</protein>
<reference evidence="2 3" key="1">
    <citation type="journal article" date="2015" name="Proc. Natl. Acad. Sci. U.S.A.">
        <title>The resurrection genome of Boea hygrometrica: A blueprint for survival of dehydration.</title>
        <authorList>
            <person name="Xiao L."/>
            <person name="Yang G."/>
            <person name="Zhang L."/>
            <person name="Yang X."/>
            <person name="Zhao S."/>
            <person name="Ji Z."/>
            <person name="Zhou Q."/>
            <person name="Hu M."/>
            <person name="Wang Y."/>
            <person name="Chen M."/>
            <person name="Xu Y."/>
            <person name="Jin H."/>
            <person name="Xiao X."/>
            <person name="Hu G."/>
            <person name="Bao F."/>
            <person name="Hu Y."/>
            <person name="Wan P."/>
            <person name="Li L."/>
            <person name="Deng X."/>
            <person name="Kuang T."/>
            <person name="Xiang C."/>
            <person name="Zhu J.K."/>
            <person name="Oliver M.J."/>
            <person name="He Y."/>
        </authorList>
    </citation>
    <scope>NUCLEOTIDE SEQUENCE [LARGE SCALE GENOMIC DNA]</scope>
    <source>
        <strain evidence="3">cv. XS01</strain>
    </source>
</reference>
<evidence type="ECO:0000313" key="3">
    <source>
        <dbReference type="Proteomes" id="UP000250235"/>
    </source>
</evidence>
<sequence>MTELKRKGGHGVLLQQALRAAGRSSAVGRLVSRIQQLAIRDQQTKKDQAGARRPVGKLNNDDVSSNVSNQQEATAQTSSWYWKGLELDFLEEKRARAAVRLAAYQRRMEQSYNKRVRPRKYELGDLVWRKIQYQGDRGKLDPKYEGPYKVVGKTGITAYYLEDAHGKRGRRPWNIIYLRKYYS</sequence>